<evidence type="ECO:0000256" key="1">
    <source>
        <dbReference type="SAM" id="MobiDB-lite"/>
    </source>
</evidence>
<proteinExistence type="predicted"/>
<reference evidence="2 3" key="1">
    <citation type="journal article" date="2020" name="BMC Genomics">
        <title>Intraspecific diversification of the crop wild relative Brassica cretica Lam. using demographic model selection.</title>
        <authorList>
            <person name="Kioukis A."/>
            <person name="Michalopoulou V.A."/>
            <person name="Briers L."/>
            <person name="Pirintsos S."/>
            <person name="Studholme D.J."/>
            <person name="Pavlidis P."/>
            <person name="Sarris P.F."/>
        </authorList>
    </citation>
    <scope>NUCLEOTIDE SEQUENCE [LARGE SCALE GENOMIC DNA]</scope>
    <source>
        <strain evidence="3">cv. PFS-1207/04</strain>
    </source>
</reference>
<dbReference type="Proteomes" id="UP000266723">
    <property type="component" value="Unassembled WGS sequence"/>
</dbReference>
<evidence type="ECO:0000313" key="3">
    <source>
        <dbReference type="Proteomes" id="UP000266723"/>
    </source>
</evidence>
<keyword evidence="3" id="KW-1185">Reference proteome</keyword>
<comment type="caution">
    <text evidence="2">The sequence shown here is derived from an EMBL/GenBank/DDBJ whole genome shotgun (WGS) entry which is preliminary data.</text>
</comment>
<feature type="region of interest" description="Disordered" evidence="1">
    <location>
        <begin position="47"/>
        <end position="74"/>
    </location>
</feature>
<sequence length="74" mass="8330">MYETPHDALNRIPSGASVRVSRQRNLQKGASAAETCRKTGCIRRHTMKRSLKTYTRKPATPPQEEQDQHHGAGM</sequence>
<accession>A0ABQ7ET64</accession>
<dbReference type="EMBL" id="QGKV02000297">
    <property type="protein sequence ID" value="KAF3606626.1"/>
    <property type="molecule type" value="Genomic_DNA"/>
</dbReference>
<organism evidence="2 3">
    <name type="scientific">Brassica cretica</name>
    <name type="common">Mustard</name>
    <dbReference type="NCBI Taxonomy" id="69181"/>
    <lineage>
        <taxon>Eukaryota</taxon>
        <taxon>Viridiplantae</taxon>
        <taxon>Streptophyta</taxon>
        <taxon>Embryophyta</taxon>
        <taxon>Tracheophyta</taxon>
        <taxon>Spermatophyta</taxon>
        <taxon>Magnoliopsida</taxon>
        <taxon>eudicotyledons</taxon>
        <taxon>Gunneridae</taxon>
        <taxon>Pentapetalae</taxon>
        <taxon>rosids</taxon>
        <taxon>malvids</taxon>
        <taxon>Brassicales</taxon>
        <taxon>Brassicaceae</taxon>
        <taxon>Brassiceae</taxon>
        <taxon>Brassica</taxon>
    </lineage>
</organism>
<evidence type="ECO:0000313" key="2">
    <source>
        <dbReference type="EMBL" id="KAF3606626.1"/>
    </source>
</evidence>
<gene>
    <name evidence="2" type="ORF">DY000_02045095</name>
</gene>
<feature type="region of interest" description="Disordered" evidence="1">
    <location>
        <begin position="1"/>
        <end position="31"/>
    </location>
</feature>
<protein>
    <submittedName>
        <fullName evidence="2">Uncharacterized protein</fullName>
    </submittedName>
</protein>
<name>A0ABQ7ET64_BRACR</name>